<dbReference type="GO" id="GO:0005737">
    <property type="term" value="C:cytoplasm"/>
    <property type="evidence" value="ECO:0007669"/>
    <property type="project" value="TreeGrafter"/>
</dbReference>
<feature type="compositionally biased region" description="Polar residues" evidence="4">
    <location>
        <begin position="145"/>
        <end position="156"/>
    </location>
</feature>
<dbReference type="InterPro" id="IPR036770">
    <property type="entry name" value="Ankyrin_rpt-contain_sf"/>
</dbReference>
<evidence type="ECO:0000256" key="1">
    <source>
        <dbReference type="ARBA" id="ARBA00022737"/>
    </source>
</evidence>
<keyword evidence="2 3" id="KW-0040">ANK repeat</keyword>
<organism evidence="5 6">
    <name type="scientific">Xenopus laevis</name>
    <name type="common">African clawed frog</name>
    <dbReference type="NCBI Taxonomy" id="8355"/>
    <lineage>
        <taxon>Eukaryota</taxon>
        <taxon>Metazoa</taxon>
        <taxon>Chordata</taxon>
        <taxon>Craniata</taxon>
        <taxon>Vertebrata</taxon>
        <taxon>Euteleostomi</taxon>
        <taxon>Amphibia</taxon>
        <taxon>Batrachia</taxon>
        <taxon>Anura</taxon>
        <taxon>Pipoidea</taxon>
        <taxon>Pipidae</taxon>
        <taxon>Xenopodinae</taxon>
        <taxon>Xenopus</taxon>
        <taxon>Xenopus</taxon>
    </lineage>
</organism>
<dbReference type="EMBL" id="CM004467">
    <property type="protein sequence ID" value="OCT96901.1"/>
    <property type="molecule type" value="Genomic_DNA"/>
</dbReference>
<reference evidence="6" key="1">
    <citation type="journal article" date="2016" name="Nature">
        <title>Genome evolution in the allotetraploid frog Xenopus laevis.</title>
        <authorList>
            <person name="Session A.M."/>
            <person name="Uno Y."/>
            <person name="Kwon T."/>
            <person name="Chapman J.A."/>
            <person name="Toyoda A."/>
            <person name="Takahashi S."/>
            <person name="Fukui A."/>
            <person name="Hikosaka A."/>
            <person name="Suzuki A."/>
            <person name="Kondo M."/>
            <person name="van Heeringen S.J."/>
            <person name="Quigley I."/>
            <person name="Heinz S."/>
            <person name="Ogino H."/>
            <person name="Ochi H."/>
            <person name="Hellsten U."/>
            <person name="Lyons J.B."/>
            <person name="Simakov O."/>
            <person name="Putnam N."/>
            <person name="Stites J."/>
            <person name="Kuroki Y."/>
            <person name="Tanaka T."/>
            <person name="Michiue T."/>
            <person name="Watanabe M."/>
            <person name="Bogdanovic O."/>
            <person name="Lister R."/>
            <person name="Georgiou G."/>
            <person name="Paranjpe S.S."/>
            <person name="van Kruijsbergen I."/>
            <person name="Shu S."/>
            <person name="Carlson J."/>
            <person name="Kinoshita T."/>
            <person name="Ohta Y."/>
            <person name="Mawaribuchi S."/>
            <person name="Jenkins J."/>
            <person name="Grimwood J."/>
            <person name="Schmutz J."/>
            <person name="Mitros T."/>
            <person name="Mozaffari S.V."/>
            <person name="Suzuki Y."/>
            <person name="Haramoto Y."/>
            <person name="Yamamoto T.S."/>
            <person name="Takagi C."/>
            <person name="Heald R."/>
            <person name="Miller K."/>
            <person name="Haudenschild C."/>
            <person name="Kitzman J."/>
            <person name="Nakayama T."/>
            <person name="Izutsu Y."/>
            <person name="Robert J."/>
            <person name="Fortriede J."/>
            <person name="Burns K."/>
            <person name="Lotay V."/>
            <person name="Karimi K."/>
            <person name="Yasuoka Y."/>
            <person name="Dichmann D.S."/>
            <person name="Flajnik M.F."/>
            <person name="Houston D.W."/>
            <person name="Shendure J."/>
            <person name="DuPasquier L."/>
            <person name="Vize P.D."/>
            <person name="Zorn A.M."/>
            <person name="Ito M."/>
            <person name="Marcotte E.M."/>
            <person name="Wallingford J.B."/>
            <person name="Ito Y."/>
            <person name="Asashima M."/>
            <person name="Ueno N."/>
            <person name="Matsuda Y."/>
            <person name="Veenstra G.J."/>
            <person name="Fujiyama A."/>
            <person name="Harland R.M."/>
            <person name="Taira M."/>
            <person name="Rokhsar D.S."/>
        </authorList>
    </citation>
    <scope>NUCLEOTIDE SEQUENCE [LARGE SCALE GENOMIC DNA]</scope>
    <source>
        <strain evidence="6">J</strain>
    </source>
</reference>
<dbReference type="SUPFAM" id="SSF48403">
    <property type="entry name" value="Ankyrin repeat"/>
    <property type="match status" value="1"/>
</dbReference>
<evidence type="ECO:0000256" key="4">
    <source>
        <dbReference type="SAM" id="MobiDB-lite"/>
    </source>
</evidence>
<evidence type="ECO:0000313" key="5">
    <source>
        <dbReference type="EMBL" id="OCT96901.1"/>
    </source>
</evidence>
<evidence type="ECO:0000313" key="6">
    <source>
        <dbReference type="Proteomes" id="UP000694892"/>
    </source>
</evidence>
<feature type="repeat" description="ANK" evidence="3">
    <location>
        <begin position="187"/>
        <end position="219"/>
    </location>
</feature>
<evidence type="ECO:0000256" key="2">
    <source>
        <dbReference type="ARBA" id="ARBA00023043"/>
    </source>
</evidence>
<evidence type="ECO:0000256" key="3">
    <source>
        <dbReference type="PROSITE-ProRule" id="PRU00023"/>
    </source>
</evidence>
<dbReference type="Gene3D" id="1.25.40.20">
    <property type="entry name" value="Ankyrin repeat-containing domain"/>
    <property type="match status" value="1"/>
</dbReference>
<name>A0A974I0Q1_XENLA</name>
<dbReference type="AlphaFoldDB" id="A0A974I0Q1"/>
<accession>A0A974I0Q1</accession>
<dbReference type="PROSITE" id="PS50088">
    <property type="entry name" value="ANK_REPEAT"/>
    <property type="match status" value="2"/>
</dbReference>
<dbReference type="PANTHER" id="PTHR24201">
    <property type="entry name" value="ANK_REP_REGION DOMAIN-CONTAINING PROTEIN"/>
    <property type="match status" value="1"/>
</dbReference>
<feature type="region of interest" description="Disordered" evidence="4">
    <location>
        <begin position="1"/>
        <end position="21"/>
    </location>
</feature>
<protein>
    <recommendedName>
        <fullName evidence="7">Ankyrin repeat domain-containing protein 37</fullName>
    </recommendedName>
</protein>
<keyword evidence="1" id="KW-0677">Repeat</keyword>
<dbReference type="InterPro" id="IPR002110">
    <property type="entry name" value="Ankyrin_rpt"/>
</dbReference>
<evidence type="ECO:0008006" key="7">
    <source>
        <dbReference type="Google" id="ProtNLM"/>
    </source>
</evidence>
<gene>
    <name evidence="5" type="ORF">XELAEV_18009118mg</name>
</gene>
<proteinExistence type="predicted"/>
<dbReference type="PANTHER" id="PTHR24201:SF0">
    <property type="entry name" value="ANKYRIN REPEAT DOMAIN-CONTAINING PROTEIN 37"/>
    <property type="match status" value="1"/>
</dbReference>
<dbReference type="Proteomes" id="UP000694892">
    <property type="component" value="Chromosome 1S"/>
</dbReference>
<dbReference type="InterPro" id="IPR050776">
    <property type="entry name" value="Ank_Repeat/CDKN_Inhibitor"/>
</dbReference>
<feature type="region of interest" description="Disordered" evidence="4">
    <location>
        <begin position="145"/>
        <end position="166"/>
    </location>
</feature>
<dbReference type="SMART" id="SM00248">
    <property type="entry name" value="ANK"/>
    <property type="match status" value="3"/>
</dbReference>
<dbReference type="Pfam" id="PF12796">
    <property type="entry name" value="Ank_2"/>
    <property type="match status" value="1"/>
</dbReference>
<sequence length="349" mass="37257">MSAGSAKNCLRDHNTEHPKRHALYQEQANQATLRRQPIADSSNGLTDVEATRAACLSTCSWAGLGVCPEYFSAEPGSFLSEEPALDRGGAVTLVVVAEPVWSGAPVGRLEDTSKVGTSPVTEDAAAVRLRAAETGALSPYCTGLPRSNFQNQPKSATKQEPRGTSKCDGLSALMECGGDVNSPGDTMGQSPAHLAAGGGQAFFLLWQLQNGVNVNQQDCFGEALIHKAARSGSMECLSLLVASDARIDMCNKDGHTAEEVALFGGFLDCARYLATVKLTQDTFSRAQSSLNDLKETAAGVKRGQCYQSISHGKRRRSDDNINTVNCCHTFILCIYRLVSSCKNKDFALL</sequence>
<feature type="repeat" description="ANK" evidence="3">
    <location>
        <begin position="220"/>
        <end position="252"/>
    </location>
</feature>